<name>A0A7V3ZZE9_UNCW3</name>
<dbReference type="Pfam" id="PF03551">
    <property type="entry name" value="PadR"/>
    <property type="match status" value="1"/>
</dbReference>
<evidence type="ECO:0000313" key="2">
    <source>
        <dbReference type="EMBL" id="HGL18473.1"/>
    </source>
</evidence>
<dbReference type="SUPFAM" id="SSF46785">
    <property type="entry name" value="Winged helix' DNA-binding domain"/>
    <property type="match status" value="1"/>
</dbReference>
<dbReference type="InterPro" id="IPR005149">
    <property type="entry name" value="Tscrpt_reg_PadR_N"/>
</dbReference>
<dbReference type="PANTHER" id="PTHR33169">
    <property type="entry name" value="PADR-FAMILY TRANSCRIPTIONAL REGULATOR"/>
    <property type="match status" value="1"/>
</dbReference>
<dbReference type="EMBL" id="DTDJ01000055">
    <property type="protein sequence ID" value="HGL18473.1"/>
    <property type="molecule type" value="Genomic_DNA"/>
</dbReference>
<dbReference type="InterPro" id="IPR036388">
    <property type="entry name" value="WH-like_DNA-bd_sf"/>
</dbReference>
<dbReference type="InterPro" id="IPR052509">
    <property type="entry name" value="Metal_resp_DNA-bind_regulator"/>
</dbReference>
<dbReference type="InterPro" id="IPR036390">
    <property type="entry name" value="WH_DNA-bd_sf"/>
</dbReference>
<reference evidence="2" key="1">
    <citation type="journal article" date="2020" name="mSystems">
        <title>Genome- and Community-Level Interaction Insights into Carbon Utilization and Element Cycling Functions of Hydrothermarchaeota in Hydrothermal Sediment.</title>
        <authorList>
            <person name="Zhou Z."/>
            <person name="Liu Y."/>
            <person name="Xu W."/>
            <person name="Pan J."/>
            <person name="Luo Z.H."/>
            <person name="Li M."/>
        </authorList>
    </citation>
    <scope>NUCLEOTIDE SEQUENCE [LARGE SCALE GENOMIC DNA]</scope>
    <source>
        <strain evidence="2">SpSt-69</strain>
    </source>
</reference>
<dbReference type="Gene3D" id="1.10.10.10">
    <property type="entry name" value="Winged helix-like DNA-binding domain superfamily/Winged helix DNA-binding domain"/>
    <property type="match status" value="1"/>
</dbReference>
<comment type="caution">
    <text evidence="2">The sequence shown here is derived from an EMBL/GenBank/DDBJ whole genome shotgun (WGS) entry which is preliminary data.</text>
</comment>
<gene>
    <name evidence="2" type="ORF">ENU66_09120</name>
</gene>
<organism evidence="2">
    <name type="scientific">candidate division WOR-3 bacterium</name>
    <dbReference type="NCBI Taxonomy" id="2052148"/>
    <lineage>
        <taxon>Bacteria</taxon>
        <taxon>Bacteria division WOR-3</taxon>
    </lineage>
</organism>
<feature type="domain" description="Transcription regulator PadR N-terminal" evidence="1">
    <location>
        <begin position="43"/>
        <end position="119"/>
    </location>
</feature>
<dbReference type="AlphaFoldDB" id="A0A7V3ZZE9"/>
<accession>A0A7V3ZZE9</accession>
<evidence type="ECO:0000259" key="1">
    <source>
        <dbReference type="Pfam" id="PF03551"/>
    </source>
</evidence>
<sequence>MRDLENSYICFYNICAMRRRCGRFYHEMEGMGLKPGFILEGLILKLLAQEPMHGYEIFTRIEEYFSEIPSFRGLVMRGVGYRILRMMEEFGLIASEWDVSVGPARRVYKITEDGLKTLEAFINSLNTLKMTLEKILSFLNQEV</sequence>
<proteinExistence type="predicted"/>
<protein>
    <submittedName>
        <fullName evidence="2">PadR family transcriptional regulator</fullName>
    </submittedName>
</protein>
<dbReference type="PANTHER" id="PTHR33169:SF14">
    <property type="entry name" value="TRANSCRIPTIONAL REGULATOR RV3488"/>
    <property type="match status" value="1"/>
</dbReference>